<dbReference type="Pfam" id="PF00501">
    <property type="entry name" value="AMP-binding"/>
    <property type="match status" value="1"/>
</dbReference>
<reference evidence="5" key="2">
    <citation type="submission" date="2019-10" db="EMBL/GenBank/DDBJ databases">
        <authorList>
            <consortium name="NCBI Genome Project"/>
        </authorList>
    </citation>
    <scope>NUCLEOTIDE SEQUENCE</scope>
    <source>
        <strain evidence="5">NI907</strain>
    </source>
</reference>
<dbReference type="Gene3D" id="3.40.50.12780">
    <property type="entry name" value="N-terminal domain of ligase-like"/>
    <property type="match status" value="1"/>
</dbReference>
<protein>
    <recommendedName>
        <fullName evidence="3">AMP-dependent synthetase/ligase domain-containing protein</fullName>
    </recommendedName>
</protein>
<dbReference type="InterPro" id="IPR000873">
    <property type="entry name" value="AMP-dep_synth/lig_dom"/>
</dbReference>
<dbReference type="AlphaFoldDB" id="A0A6P8BGY6"/>
<dbReference type="PANTHER" id="PTHR45527">
    <property type="entry name" value="NONRIBOSOMAL PEPTIDE SYNTHETASE"/>
    <property type="match status" value="1"/>
</dbReference>
<dbReference type="SUPFAM" id="SSF56801">
    <property type="entry name" value="Acetyl-CoA synthetase-like"/>
    <property type="match status" value="1"/>
</dbReference>
<keyword evidence="2" id="KW-0597">Phosphoprotein</keyword>
<dbReference type="InterPro" id="IPR042099">
    <property type="entry name" value="ANL_N_sf"/>
</dbReference>
<keyword evidence="1" id="KW-0596">Phosphopantetheine</keyword>
<organism evidence="4 5">
    <name type="scientific">Pyricularia grisea</name>
    <name type="common">Crabgrass-specific blast fungus</name>
    <name type="synonym">Magnaporthe grisea</name>
    <dbReference type="NCBI Taxonomy" id="148305"/>
    <lineage>
        <taxon>Eukaryota</taxon>
        <taxon>Fungi</taxon>
        <taxon>Dikarya</taxon>
        <taxon>Ascomycota</taxon>
        <taxon>Pezizomycotina</taxon>
        <taxon>Sordariomycetes</taxon>
        <taxon>Sordariomycetidae</taxon>
        <taxon>Magnaporthales</taxon>
        <taxon>Pyriculariaceae</taxon>
        <taxon>Pyricularia</taxon>
    </lineage>
</organism>
<dbReference type="GeneID" id="41957528"/>
<dbReference type="GO" id="GO:0043041">
    <property type="term" value="P:amino acid activation for nonribosomal peptide biosynthetic process"/>
    <property type="evidence" value="ECO:0007669"/>
    <property type="project" value="TreeGrafter"/>
</dbReference>
<accession>A0A6P8BGY6</accession>
<name>A0A6P8BGY6_PYRGI</name>
<evidence type="ECO:0000256" key="2">
    <source>
        <dbReference type="ARBA" id="ARBA00022553"/>
    </source>
</evidence>
<gene>
    <name evidence="5" type="ORF">PgNI_02554</name>
</gene>
<proteinExistence type="predicted"/>
<feature type="domain" description="AMP-dependent synthetase/ligase" evidence="3">
    <location>
        <begin position="91"/>
        <end position="233"/>
    </location>
</feature>
<dbReference type="GO" id="GO:0005737">
    <property type="term" value="C:cytoplasm"/>
    <property type="evidence" value="ECO:0007669"/>
    <property type="project" value="TreeGrafter"/>
</dbReference>
<reference evidence="5" key="3">
    <citation type="submission" date="2025-08" db="UniProtKB">
        <authorList>
            <consortium name="RefSeq"/>
        </authorList>
    </citation>
    <scope>IDENTIFICATION</scope>
    <source>
        <strain evidence="5">NI907</strain>
    </source>
</reference>
<evidence type="ECO:0000313" key="5">
    <source>
        <dbReference type="RefSeq" id="XP_030986306.1"/>
    </source>
</evidence>
<sequence length="241" mass="25851">MVASILGTLRTGAVYVPMDVPAWSLSRIEATLSELSSRYVLITTRIPGLPGDASPNKTYSRGSLLHRGPRASQKGLWCTTEPSTTLSLPLLAFSVAFDACAAVVWSKLTKGRTVVTASPLTFPDMATTCHVLDMTPSMLATLMPSQAYDRAVCIFLAADAPNLEVGREWARPGRKTFNTYCPTESTCIISVGEIDPDREPPFGQIVAGAKVVLVDRHLEECNVGEVLIGGPNLPDISTTNN</sequence>
<keyword evidence="4" id="KW-1185">Reference proteome</keyword>
<dbReference type="GO" id="GO:0044550">
    <property type="term" value="P:secondary metabolite biosynthetic process"/>
    <property type="evidence" value="ECO:0007669"/>
    <property type="project" value="TreeGrafter"/>
</dbReference>
<dbReference type="PANTHER" id="PTHR45527:SF1">
    <property type="entry name" value="FATTY ACID SYNTHASE"/>
    <property type="match status" value="1"/>
</dbReference>
<evidence type="ECO:0000256" key="1">
    <source>
        <dbReference type="ARBA" id="ARBA00022450"/>
    </source>
</evidence>
<reference evidence="5" key="1">
    <citation type="journal article" date="2019" name="Mol. Biol. Evol.">
        <title>Blast fungal genomes show frequent chromosomal changes, gene gains and losses, and effector gene turnover.</title>
        <authorList>
            <person name="Gomez Luciano L.B."/>
            <person name="Jason Tsai I."/>
            <person name="Chuma I."/>
            <person name="Tosa Y."/>
            <person name="Chen Y.H."/>
            <person name="Li J.Y."/>
            <person name="Li M.Y."/>
            <person name="Jade Lu M.Y."/>
            <person name="Nakayashiki H."/>
            <person name="Li W.H."/>
        </authorList>
    </citation>
    <scope>NUCLEOTIDE SEQUENCE</scope>
    <source>
        <strain evidence="5">NI907</strain>
    </source>
</reference>
<dbReference type="Proteomes" id="UP000515153">
    <property type="component" value="Unplaced"/>
</dbReference>
<dbReference type="KEGG" id="pgri:PgNI_02554"/>
<evidence type="ECO:0000313" key="4">
    <source>
        <dbReference type="Proteomes" id="UP000515153"/>
    </source>
</evidence>
<evidence type="ECO:0000259" key="3">
    <source>
        <dbReference type="Pfam" id="PF00501"/>
    </source>
</evidence>
<dbReference type="GO" id="GO:0031177">
    <property type="term" value="F:phosphopantetheine binding"/>
    <property type="evidence" value="ECO:0007669"/>
    <property type="project" value="TreeGrafter"/>
</dbReference>
<dbReference type="RefSeq" id="XP_030986306.1">
    <property type="nucleotide sequence ID" value="XM_031122617.1"/>
</dbReference>